<dbReference type="Proteomes" id="UP000288805">
    <property type="component" value="Unassembled WGS sequence"/>
</dbReference>
<dbReference type="Pfam" id="PF07727">
    <property type="entry name" value="RVT_2"/>
    <property type="match status" value="1"/>
</dbReference>
<dbReference type="InterPro" id="IPR057670">
    <property type="entry name" value="SH3_retrovirus"/>
</dbReference>
<dbReference type="CDD" id="cd09272">
    <property type="entry name" value="RNase_HI_RT_Ty1"/>
    <property type="match status" value="1"/>
</dbReference>
<dbReference type="GO" id="GO:0003676">
    <property type="term" value="F:nucleic acid binding"/>
    <property type="evidence" value="ECO:0007669"/>
    <property type="project" value="InterPro"/>
</dbReference>
<dbReference type="PROSITE" id="PS50994">
    <property type="entry name" value="INTEGRASE"/>
    <property type="match status" value="1"/>
</dbReference>
<dbReference type="GO" id="GO:0015074">
    <property type="term" value="P:DNA integration"/>
    <property type="evidence" value="ECO:0007669"/>
    <property type="project" value="InterPro"/>
</dbReference>
<dbReference type="Pfam" id="PF00665">
    <property type="entry name" value="rve"/>
    <property type="match status" value="1"/>
</dbReference>
<dbReference type="GO" id="GO:0004190">
    <property type="term" value="F:aspartic-type endopeptidase activity"/>
    <property type="evidence" value="ECO:0007669"/>
    <property type="project" value="UniProtKB-KW"/>
</dbReference>
<proteinExistence type="predicted"/>
<reference evidence="7 8" key="1">
    <citation type="journal article" date="2018" name="PLoS Genet.">
        <title>Population sequencing reveals clonal diversity and ancestral inbreeding in the grapevine cultivar Chardonnay.</title>
        <authorList>
            <person name="Roach M.J."/>
            <person name="Johnson D.L."/>
            <person name="Bohlmann J."/>
            <person name="van Vuuren H.J."/>
            <person name="Jones S.J."/>
            <person name="Pretorius I.S."/>
            <person name="Schmidt S.A."/>
            <person name="Borneman A.R."/>
        </authorList>
    </citation>
    <scope>NUCLEOTIDE SEQUENCE [LARGE SCALE GENOMIC DNA]</scope>
    <source>
        <strain evidence="8">cv. Chardonnay</strain>
        <tissue evidence="7">Leaf</tissue>
    </source>
</reference>
<dbReference type="Gene3D" id="3.30.420.10">
    <property type="entry name" value="Ribonuclease H-like superfamily/Ribonuclease H"/>
    <property type="match status" value="1"/>
</dbReference>
<dbReference type="Gene3D" id="4.10.60.10">
    <property type="entry name" value="Zinc finger, CCHC-type"/>
    <property type="match status" value="1"/>
</dbReference>
<sequence>MAGDDAQKLVEHGKHSNPSRTTEPWENSNHPLFLHHSDQPGAVLVSQPLMEDNYTTWVQSMDMALTIKNKKGFVDGTLNRPTHNPNEQQQWDRCNILVKTWLLGAISKEISNNVIHCKDARTMWLELQERFSHTNTVQLFNIENAIHECAQGTGTVTSFFTKLKGLWDEKDALCGFPPCTCATAAEVKTYMETQKTMKFLMGLGDNYATVRSNIIGMDPLPTVNKAYVMALRHEKQAEASNGKVAVPNEASAFSVRKLDQDPNTTEREVKCEKCNMTNHSTKNCRAHLKCTYCGGKGHTYDYCRRRKNTMGGGQGRSKVNHAATLNEGKEDVTNFPLSQCECQQMMGLLSKIKTAATSHSDGHQMLEMLHATKQASANLVGNVPNYEELSGRVFALSRDIKDTMWILDSGASDHIVCDSSFLTSFQPVHNRIVKLLDGTSAHVSHIGIVSFSAQFVLHNVLCVPLFYLNLISISKLAFDSFYVTIFLRQVCFIQDLQSGKMIGMGTESEGLYCLNLPKKGTCNVVNTKTQDLRHQRLGHPSSKVSVLFPFLQNKTLDASTCSICPLAKHTRTPFPLSVSSSDSCFDLIHVDIWGGYHVPSLSGAQYFLTIVDDHSRSTWVYLMHHKSEARSLLVHFVNLVANQFGSQVKIVRSDNGPEFKHTQFYSSRGILHQTSCINTPQQNGVVERKHRHLLNIARALLFQSHLPKPFWGDAILTAAYLINRTPTPLLQGKTPFEKLFHKSPNYSHLRVFGCRCFVSTHPLRPSKFDPRSIESVFIGYPHGQKGYKVYSLKDKKVLISRDVTFFETEFPYQNGLSTTSPSLDTFFPSLPQTPDIDDDHISFNHSGSNLQPSATSSVDIHPQPTLDNSHSSSHVDPPSSPPSLNTSPPVISQPSPSQPRRSSRPTKTPTTLQDFHIEAALPSRPVPPSSTSEVAHSGTIHSLSQVLSYDRLSPMHKAFTIKITLAKEPRSFSQAVLDSRWREAMNTEIQALQANKTWSLVSLPSHKKPIGSKLTTVRVLLSLASIQGWHLHQLDVNNAFLNGDLYEDVYMQLPPSFGRKGEHRVCKLHKSLYGLKQASRQWFLKLSSALKAADLNSLGNSLQDIIETKQFLASHFKLKDMGQLRYFLGIEVARSKQGIVLCQRKYALEVLEDAGFLGAKPSRFPVEQSLTLTRGDGAELKDASQYRRLVGRLIYLTITRPNLVYAVHILSQFMDTPRQPHLDAAYKTGLVAKTQGDQPLVTVFSLAMHPSHGKLKSKERCRAQVPKQSTVKLFCDNQAAIHIASNPVFHERTKHIEMDCHVVREKVQRGLVKTMHIRTQEQPADLFTKPLSSKQFSNTIEQVGCNQHTHQLEGEY</sequence>
<dbReference type="Pfam" id="PF25597">
    <property type="entry name" value="SH3_retrovirus"/>
    <property type="match status" value="1"/>
</dbReference>
<evidence type="ECO:0000313" key="8">
    <source>
        <dbReference type="Proteomes" id="UP000288805"/>
    </source>
</evidence>
<dbReference type="GO" id="GO:0008270">
    <property type="term" value="F:zinc ion binding"/>
    <property type="evidence" value="ECO:0007669"/>
    <property type="project" value="InterPro"/>
</dbReference>
<dbReference type="InterPro" id="IPR036875">
    <property type="entry name" value="Znf_CCHC_sf"/>
</dbReference>
<accession>A0A438FC76</accession>
<dbReference type="InterPro" id="IPR054722">
    <property type="entry name" value="PolX-like_BBD"/>
</dbReference>
<evidence type="ECO:0000256" key="4">
    <source>
        <dbReference type="ARBA" id="ARBA00022801"/>
    </source>
</evidence>
<dbReference type="InterPro" id="IPR029472">
    <property type="entry name" value="Copia-like_N"/>
</dbReference>
<protein>
    <submittedName>
        <fullName evidence="7">Retrovirus-related Pol polyprotein from transposon TNT 1-94</fullName>
    </submittedName>
</protein>
<feature type="compositionally biased region" description="Polar residues" evidence="5">
    <location>
        <begin position="16"/>
        <end position="30"/>
    </location>
</feature>
<keyword evidence="1" id="KW-0645">Protease</keyword>
<feature type="compositionally biased region" description="Polar residues" evidence="5">
    <location>
        <begin position="843"/>
        <end position="858"/>
    </location>
</feature>
<organism evidence="7 8">
    <name type="scientific">Vitis vinifera</name>
    <name type="common">Grape</name>
    <dbReference type="NCBI Taxonomy" id="29760"/>
    <lineage>
        <taxon>Eukaryota</taxon>
        <taxon>Viridiplantae</taxon>
        <taxon>Streptophyta</taxon>
        <taxon>Embryophyta</taxon>
        <taxon>Tracheophyta</taxon>
        <taxon>Spermatophyta</taxon>
        <taxon>Magnoliopsida</taxon>
        <taxon>eudicotyledons</taxon>
        <taxon>Gunneridae</taxon>
        <taxon>Pentapetalae</taxon>
        <taxon>rosids</taxon>
        <taxon>Vitales</taxon>
        <taxon>Vitaceae</taxon>
        <taxon>Viteae</taxon>
        <taxon>Vitis</taxon>
    </lineage>
</organism>
<feature type="region of interest" description="Disordered" evidence="5">
    <location>
        <begin position="1"/>
        <end position="33"/>
    </location>
</feature>
<dbReference type="SUPFAM" id="SSF53098">
    <property type="entry name" value="Ribonuclease H-like"/>
    <property type="match status" value="1"/>
</dbReference>
<dbReference type="Pfam" id="PF14244">
    <property type="entry name" value="Retrotran_gag_3"/>
    <property type="match status" value="1"/>
</dbReference>
<feature type="region of interest" description="Disordered" evidence="5">
    <location>
        <begin position="821"/>
        <end position="909"/>
    </location>
</feature>
<feature type="domain" description="Integrase catalytic" evidence="6">
    <location>
        <begin position="571"/>
        <end position="743"/>
    </location>
</feature>
<feature type="compositionally biased region" description="Low complexity" evidence="5">
    <location>
        <begin position="869"/>
        <end position="909"/>
    </location>
</feature>
<dbReference type="InterPro" id="IPR012337">
    <property type="entry name" value="RNaseH-like_sf"/>
</dbReference>
<evidence type="ECO:0000256" key="2">
    <source>
        <dbReference type="ARBA" id="ARBA00022723"/>
    </source>
</evidence>
<dbReference type="InterPro" id="IPR043502">
    <property type="entry name" value="DNA/RNA_pol_sf"/>
</dbReference>
<evidence type="ECO:0000256" key="3">
    <source>
        <dbReference type="ARBA" id="ARBA00022750"/>
    </source>
</evidence>
<dbReference type="GO" id="GO:0006508">
    <property type="term" value="P:proteolysis"/>
    <property type="evidence" value="ECO:0007669"/>
    <property type="project" value="UniProtKB-KW"/>
</dbReference>
<evidence type="ECO:0000256" key="1">
    <source>
        <dbReference type="ARBA" id="ARBA00022670"/>
    </source>
</evidence>
<evidence type="ECO:0000256" key="5">
    <source>
        <dbReference type="SAM" id="MobiDB-lite"/>
    </source>
</evidence>
<gene>
    <name evidence="7" type="primary">POLX_2622</name>
    <name evidence="7" type="ORF">CK203_096295</name>
</gene>
<dbReference type="InterPro" id="IPR001584">
    <property type="entry name" value="Integrase_cat-core"/>
</dbReference>
<keyword evidence="2" id="KW-0479">Metal-binding</keyword>
<dbReference type="Pfam" id="PF22936">
    <property type="entry name" value="Pol_BBD"/>
    <property type="match status" value="1"/>
</dbReference>
<dbReference type="PANTHER" id="PTHR42648">
    <property type="entry name" value="TRANSPOSASE, PUTATIVE-RELATED"/>
    <property type="match status" value="1"/>
</dbReference>
<dbReference type="InterPro" id="IPR036397">
    <property type="entry name" value="RNaseH_sf"/>
</dbReference>
<dbReference type="SUPFAM" id="SSF57756">
    <property type="entry name" value="Retrovirus zinc finger-like domains"/>
    <property type="match status" value="1"/>
</dbReference>
<dbReference type="PANTHER" id="PTHR42648:SF31">
    <property type="entry name" value="RNA-DIRECTED DNA POLYMERASE"/>
    <property type="match status" value="1"/>
</dbReference>
<dbReference type="InterPro" id="IPR013103">
    <property type="entry name" value="RVT_2"/>
</dbReference>
<name>A0A438FC76_VITVI</name>
<dbReference type="SUPFAM" id="SSF56672">
    <property type="entry name" value="DNA/RNA polymerases"/>
    <property type="match status" value="1"/>
</dbReference>
<keyword evidence="3" id="KW-0064">Aspartyl protease</keyword>
<dbReference type="EMBL" id="QGNW01001050">
    <property type="protein sequence ID" value="RVW57595.1"/>
    <property type="molecule type" value="Genomic_DNA"/>
</dbReference>
<evidence type="ECO:0000259" key="6">
    <source>
        <dbReference type="PROSITE" id="PS50994"/>
    </source>
</evidence>
<comment type="caution">
    <text evidence="7">The sequence shown here is derived from an EMBL/GenBank/DDBJ whole genome shotgun (WGS) entry which is preliminary data.</text>
</comment>
<feature type="compositionally biased region" description="Basic and acidic residues" evidence="5">
    <location>
        <begin position="1"/>
        <end position="14"/>
    </location>
</feature>
<keyword evidence="4" id="KW-0378">Hydrolase</keyword>
<dbReference type="InterPro" id="IPR039537">
    <property type="entry name" value="Retrotran_Ty1/copia-like"/>
</dbReference>
<evidence type="ECO:0000313" key="7">
    <source>
        <dbReference type="EMBL" id="RVW57595.1"/>
    </source>
</evidence>